<dbReference type="Pfam" id="PF00072">
    <property type="entry name" value="Response_reg"/>
    <property type="match status" value="1"/>
</dbReference>
<organism evidence="3 4">
    <name type="scientific">Rubellimicrobium rubrum</name>
    <dbReference type="NCBI Taxonomy" id="2585369"/>
    <lineage>
        <taxon>Bacteria</taxon>
        <taxon>Pseudomonadati</taxon>
        <taxon>Pseudomonadota</taxon>
        <taxon>Alphaproteobacteria</taxon>
        <taxon>Rhodobacterales</taxon>
        <taxon>Roseobacteraceae</taxon>
        <taxon>Rubellimicrobium</taxon>
    </lineage>
</organism>
<dbReference type="EMBL" id="VDFU01000023">
    <property type="protein sequence ID" value="TNC47699.1"/>
    <property type="molecule type" value="Genomic_DNA"/>
</dbReference>
<protein>
    <submittedName>
        <fullName evidence="3">Response regulator</fullName>
    </submittedName>
</protein>
<dbReference type="Proteomes" id="UP000305887">
    <property type="component" value="Unassembled WGS sequence"/>
</dbReference>
<dbReference type="PROSITE" id="PS50110">
    <property type="entry name" value="RESPONSE_REGULATORY"/>
    <property type="match status" value="1"/>
</dbReference>
<sequence length="120" mass="12961">MNPDQALAGRRILLVEDDFIIADDVAAAFGSAGAEVVGPAATPRKALELIKQTERLDGAMLDINLQGDLVYAVVDALQARGVPVIFASGYDRSAIPERYADIPFCEKPVDRARCAKDLFR</sequence>
<keyword evidence="4" id="KW-1185">Reference proteome</keyword>
<dbReference type="AlphaFoldDB" id="A0A5C4MUB8"/>
<evidence type="ECO:0000256" key="1">
    <source>
        <dbReference type="PROSITE-ProRule" id="PRU00169"/>
    </source>
</evidence>
<dbReference type="RefSeq" id="WP_139078044.1">
    <property type="nucleotide sequence ID" value="NZ_VDFU01000023.1"/>
</dbReference>
<name>A0A5C4MUB8_9RHOB</name>
<dbReference type="InterPro" id="IPR011006">
    <property type="entry name" value="CheY-like_superfamily"/>
</dbReference>
<feature type="modified residue" description="4-aspartylphosphate" evidence="1">
    <location>
        <position position="62"/>
    </location>
</feature>
<accession>A0A5C4MUB8</accession>
<keyword evidence="1" id="KW-0597">Phosphoprotein</keyword>
<evidence type="ECO:0000259" key="2">
    <source>
        <dbReference type="PROSITE" id="PS50110"/>
    </source>
</evidence>
<evidence type="ECO:0000313" key="3">
    <source>
        <dbReference type="EMBL" id="TNC47699.1"/>
    </source>
</evidence>
<dbReference type="SUPFAM" id="SSF52172">
    <property type="entry name" value="CheY-like"/>
    <property type="match status" value="1"/>
</dbReference>
<dbReference type="GO" id="GO:0000160">
    <property type="term" value="P:phosphorelay signal transduction system"/>
    <property type="evidence" value="ECO:0007669"/>
    <property type="project" value="InterPro"/>
</dbReference>
<reference evidence="3 4" key="1">
    <citation type="submission" date="2019-06" db="EMBL/GenBank/DDBJ databases">
        <title>YIM 131921 draft genome.</title>
        <authorList>
            <person name="Jiang L."/>
        </authorList>
    </citation>
    <scope>NUCLEOTIDE SEQUENCE [LARGE SCALE GENOMIC DNA]</scope>
    <source>
        <strain evidence="3 4">YIM 131921</strain>
    </source>
</reference>
<dbReference type="OrthoDB" id="582170at2"/>
<proteinExistence type="predicted"/>
<dbReference type="InterPro" id="IPR001789">
    <property type="entry name" value="Sig_transdc_resp-reg_receiver"/>
</dbReference>
<comment type="caution">
    <text evidence="3">The sequence shown here is derived from an EMBL/GenBank/DDBJ whole genome shotgun (WGS) entry which is preliminary data.</text>
</comment>
<feature type="domain" description="Response regulatory" evidence="2">
    <location>
        <begin position="11"/>
        <end position="120"/>
    </location>
</feature>
<evidence type="ECO:0000313" key="4">
    <source>
        <dbReference type="Proteomes" id="UP000305887"/>
    </source>
</evidence>
<dbReference type="Gene3D" id="3.40.50.2300">
    <property type="match status" value="1"/>
</dbReference>
<gene>
    <name evidence="3" type="ORF">FHG66_15845</name>
</gene>